<dbReference type="InterPro" id="IPR050231">
    <property type="entry name" value="Iron_ascorbate_oxido_reductase"/>
</dbReference>
<name>A0A9Q1L968_9SOLA</name>
<reference evidence="3" key="1">
    <citation type="journal article" date="2023" name="Proc. Natl. Acad. Sci. U.S.A.">
        <title>Genomic and structural basis for evolution of tropane alkaloid biosynthesis.</title>
        <authorList>
            <person name="Wanga Y.-J."/>
            <person name="Taina T."/>
            <person name="Yua J.-Y."/>
            <person name="Lia J."/>
            <person name="Xua B."/>
            <person name="Chenc J."/>
            <person name="D'Auriad J.C."/>
            <person name="Huanga J.-P."/>
            <person name="Huanga S.-X."/>
        </authorList>
    </citation>
    <scope>NUCLEOTIDE SEQUENCE [LARGE SCALE GENOMIC DNA]</scope>
    <source>
        <strain evidence="3">cv. KIB-2019</strain>
    </source>
</reference>
<sequence length="98" mass="10959">MPHSVVVNIGDQLEVITNGKYKSVEHRVIAQPDGNTMSIASFYNPGSDAIIFPAPQLVEKSEKLENSKLIKYPKFVFENYMKLYAVSSSKLKNLGLKL</sequence>
<dbReference type="InterPro" id="IPR044861">
    <property type="entry name" value="IPNS-like_FE2OG_OXY"/>
</dbReference>
<dbReference type="Proteomes" id="UP001152561">
    <property type="component" value="Unassembled WGS sequence"/>
</dbReference>
<dbReference type="EMBL" id="JAJAGQ010000021">
    <property type="protein sequence ID" value="KAJ8531602.1"/>
    <property type="molecule type" value="Genomic_DNA"/>
</dbReference>
<proteinExistence type="predicted"/>
<keyword evidence="3" id="KW-1185">Reference proteome</keyword>
<comment type="caution">
    <text evidence="2">The sequence shown here is derived from an EMBL/GenBank/DDBJ whole genome shotgun (WGS) entry which is preliminary data.</text>
</comment>
<evidence type="ECO:0000313" key="2">
    <source>
        <dbReference type="EMBL" id="KAJ8531602.1"/>
    </source>
</evidence>
<dbReference type="Pfam" id="PF03171">
    <property type="entry name" value="2OG-FeII_Oxy"/>
    <property type="match status" value="1"/>
</dbReference>
<feature type="domain" description="Isopenicillin N synthase-like Fe(2+) 2OG dioxygenase" evidence="1">
    <location>
        <begin position="2"/>
        <end position="45"/>
    </location>
</feature>
<dbReference type="AlphaFoldDB" id="A0A9Q1L968"/>
<dbReference type="Gene3D" id="2.60.120.330">
    <property type="entry name" value="B-lactam Antibiotic, Isopenicillin N Synthase, Chain"/>
    <property type="match status" value="1"/>
</dbReference>
<dbReference type="InterPro" id="IPR027443">
    <property type="entry name" value="IPNS-like_sf"/>
</dbReference>
<dbReference type="SUPFAM" id="SSF51197">
    <property type="entry name" value="Clavaminate synthase-like"/>
    <property type="match status" value="1"/>
</dbReference>
<dbReference type="OrthoDB" id="406156at2759"/>
<gene>
    <name evidence="2" type="ORF">K7X08_027036</name>
</gene>
<dbReference type="PANTHER" id="PTHR47990">
    <property type="entry name" value="2-OXOGLUTARATE (2OG) AND FE(II)-DEPENDENT OXYGENASE SUPERFAMILY PROTEIN-RELATED"/>
    <property type="match status" value="1"/>
</dbReference>
<evidence type="ECO:0000259" key="1">
    <source>
        <dbReference type="Pfam" id="PF03171"/>
    </source>
</evidence>
<protein>
    <recommendedName>
        <fullName evidence="1">Isopenicillin N synthase-like Fe(2+) 2OG dioxygenase domain-containing protein</fullName>
    </recommendedName>
</protein>
<evidence type="ECO:0000313" key="3">
    <source>
        <dbReference type="Proteomes" id="UP001152561"/>
    </source>
</evidence>
<accession>A0A9Q1L968</accession>
<organism evidence="2 3">
    <name type="scientific">Anisodus acutangulus</name>
    <dbReference type="NCBI Taxonomy" id="402998"/>
    <lineage>
        <taxon>Eukaryota</taxon>
        <taxon>Viridiplantae</taxon>
        <taxon>Streptophyta</taxon>
        <taxon>Embryophyta</taxon>
        <taxon>Tracheophyta</taxon>
        <taxon>Spermatophyta</taxon>
        <taxon>Magnoliopsida</taxon>
        <taxon>eudicotyledons</taxon>
        <taxon>Gunneridae</taxon>
        <taxon>Pentapetalae</taxon>
        <taxon>asterids</taxon>
        <taxon>lamiids</taxon>
        <taxon>Solanales</taxon>
        <taxon>Solanaceae</taxon>
        <taxon>Solanoideae</taxon>
        <taxon>Hyoscyameae</taxon>
        <taxon>Anisodus</taxon>
    </lineage>
</organism>